<dbReference type="InterPro" id="IPR007235">
    <property type="entry name" value="Glyco_trans_28_C"/>
</dbReference>
<dbReference type="SUPFAM" id="SSF53756">
    <property type="entry name" value="UDP-Glycosyltransferase/glycogen phosphorylase"/>
    <property type="match status" value="1"/>
</dbReference>
<proteinExistence type="predicted"/>
<evidence type="ECO:0000313" key="2">
    <source>
        <dbReference type="EMBL" id="RIE03149.1"/>
    </source>
</evidence>
<dbReference type="OrthoDB" id="9815663at2"/>
<dbReference type="GO" id="GO:0016758">
    <property type="term" value="F:hexosyltransferase activity"/>
    <property type="evidence" value="ECO:0007669"/>
    <property type="project" value="InterPro"/>
</dbReference>
<gene>
    <name evidence="2" type="ORF">D3H35_15910</name>
</gene>
<accession>A0A398CPB1</accession>
<evidence type="ECO:0000313" key="3">
    <source>
        <dbReference type="Proteomes" id="UP000266340"/>
    </source>
</evidence>
<reference evidence="2 3" key="1">
    <citation type="submission" date="2018-09" db="EMBL/GenBank/DDBJ databases">
        <title>Cohnella cavernae sp. nov., isolated from a karst cave.</title>
        <authorList>
            <person name="Zhu H."/>
        </authorList>
    </citation>
    <scope>NUCLEOTIDE SEQUENCE [LARGE SCALE GENOMIC DNA]</scope>
    <source>
        <strain evidence="2 3">K2E09-144</strain>
    </source>
</reference>
<keyword evidence="3" id="KW-1185">Reference proteome</keyword>
<dbReference type="Pfam" id="PF04101">
    <property type="entry name" value="Glyco_tran_28_C"/>
    <property type="match status" value="1"/>
</dbReference>
<dbReference type="EMBL" id="QXJM01000039">
    <property type="protein sequence ID" value="RIE03149.1"/>
    <property type="molecule type" value="Genomic_DNA"/>
</dbReference>
<evidence type="ECO:0000259" key="1">
    <source>
        <dbReference type="Pfam" id="PF04101"/>
    </source>
</evidence>
<sequence>MGPSGRRQILCCYRGYGRAASKSRHNSRAGSCNGHTDPVIVRSRESARIGRLPLRTRTLSSDRACDGRGYGALSGIRAAIRELTAGGKAQAAIVCGRNRLLEEELRRYYNGDSHISVLGFIDRIDELMGLASCIVTKPGGLTLSEAICAGIPIVLYRPVPGQERNNALYLQNKQAAVVCRTSSELLTAMTGILELPSLRLHLQSAVRKLRQENSSDRICLDILRQLNIMEEVSETPIPV</sequence>
<organism evidence="2 3">
    <name type="scientific">Cohnella faecalis</name>
    <dbReference type="NCBI Taxonomy" id="2315694"/>
    <lineage>
        <taxon>Bacteria</taxon>
        <taxon>Bacillati</taxon>
        <taxon>Bacillota</taxon>
        <taxon>Bacilli</taxon>
        <taxon>Bacillales</taxon>
        <taxon>Paenibacillaceae</taxon>
        <taxon>Cohnella</taxon>
    </lineage>
</organism>
<dbReference type="Gene3D" id="3.40.50.2000">
    <property type="entry name" value="Glycogen Phosphorylase B"/>
    <property type="match status" value="1"/>
</dbReference>
<feature type="domain" description="Glycosyl transferase family 28 C-terminal" evidence="1">
    <location>
        <begin position="84"/>
        <end position="184"/>
    </location>
</feature>
<name>A0A398CPB1_9BACL</name>
<dbReference type="PANTHER" id="PTHR43025">
    <property type="entry name" value="MONOGALACTOSYLDIACYLGLYCEROL SYNTHASE"/>
    <property type="match status" value="1"/>
</dbReference>
<protein>
    <recommendedName>
        <fullName evidence="1">Glycosyl transferase family 28 C-terminal domain-containing protein</fullName>
    </recommendedName>
</protein>
<dbReference type="Proteomes" id="UP000266340">
    <property type="component" value="Unassembled WGS sequence"/>
</dbReference>
<dbReference type="AlphaFoldDB" id="A0A398CPB1"/>
<comment type="caution">
    <text evidence="2">The sequence shown here is derived from an EMBL/GenBank/DDBJ whole genome shotgun (WGS) entry which is preliminary data.</text>
</comment>
<dbReference type="InterPro" id="IPR050519">
    <property type="entry name" value="Glycosyltransf_28_UgtP"/>
</dbReference>
<dbReference type="PANTHER" id="PTHR43025:SF3">
    <property type="entry name" value="MONOGALACTOSYLDIACYLGLYCEROL SYNTHASE 1, CHLOROPLASTIC"/>
    <property type="match status" value="1"/>
</dbReference>